<evidence type="ECO:0000313" key="2">
    <source>
        <dbReference type="Proteomes" id="UP000182034"/>
    </source>
</evidence>
<dbReference type="AlphaFoldDB" id="A0A1K2IHU1"/>
<protein>
    <submittedName>
        <fullName evidence="1">Uncharacterized protein</fullName>
    </submittedName>
</protein>
<dbReference type="RefSeq" id="WP_072407893.1">
    <property type="nucleotide sequence ID" value="NZ_FPKW01000003.1"/>
</dbReference>
<keyword evidence="2" id="KW-1185">Reference proteome</keyword>
<dbReference type="STRING" id="1612149.SAMN05216324_10371"/>
<organism evidence="1 2">
    <name type="scientific">Chryseobacterium limigenitum</name>
    <dbReference type="NCBI Taxonomy" id="1612149"/>
    <lineage>
        <taxon>Bacteria</taxon>
        <taxon>Pseudomonadati</taxon>
        <taxon>Bacteroidota</taxon>
        <taxon>Flavobacteriia</taxon>
        <taxon>Flavobacteriales</taxon>
        <taxon>Weeksellaceae</taxon>
        <taxon>Chryseobacterium group</taxon>
        <taxon>Chryseobacterium</taxon>
    </lineage>
</organism>
<evidence type="ECO:0000313" key="1">
    <source>
        <dbReference type="EMBL" id="SFZ92004.1"/>
    </source>
</evidence>
<name>A0A1K2IHU1_9FLAO</name>
<sequence length="167" mass="19578">MSKTVSQPIQTDNFDILLNLRSYGWSDFYLFVNEKSFEFTISHVFTDPCFDLIKALSDLIHGNPETCFVLQGEPDGVFFDIKKMVTQQHKIMISIHDFDGFYNSDSKLNSIIKMEVKTKQFICILYLQLKKIFMLLHDKKFAEQREGGSLLQNFYSFEKEVISFLKK</sequence>
<dbReference type="Proteomes" id="UP000182034">
    <property type="component" value="Unassembled WGS sequence"/>
</dbReference>
<gene>
    <name evidence="1" type="ORF">SAMN05216324_10371</name>
</gene>
<accession>A0A1K2IHU1</accession>
<reference evidence="2" key="1">
    <citation type="submission" date="2016-10" db="EMBL/GenBank/DDBJ databases">
        <authorList>
            <person name="Varghese N."/>
            <person name="Submissions S."/>
        </authorList>
    </citation>
    <scope>NUCLEOTIDE SEQUENCE [LARGE SCALE GENOMIC DNA]</scope>
    <source>
        <strain evidence="2">SUR2</strain>
    </source>
</reference>
<proteinExistence type="predicted"/>
<dbReference type="EMBL" id="FPKW01000003">
    <property type="protein sequence ID" value="SFZ92004.1"/>
    <property type="molecule type" value="Genomic_DNA"/>
</dbReference>